<keyword evidence="11" id="KW-0770">Synapse</keyword>
<comment type="subunit">
    <text evidence="20">Interacts with dopamine receptor DRD3.</text>
</comment>
<evidence type="ECO:0000256" key="6">
    <source>
        <dbReference type="ARBA" id="ARBA00005756"/>
    </source>
</evidence>
<evidence type="ECO:0000256" key="14">
    <source>
        <dbReference type="ARBA" id="ARBA00023139"/>
    </source>
</evidence>
<feature type="compositionally biased region" description="Basic and acidic residues" evidence="24">
    <location>
        <begin position="365"/>
        <end position="375"/>
    </location>
</feature>
<sequence>MSIKRHFHNNIPSRFHDPTNGERPRRVFPLSETRECEPTHLLSLGSALRKHNRFIPGGLTLTERVTGRLGSSNGDARRRSLTPPLPGMTDPPPPAAVASASSLFPSLERIRDRNLPPGSAAQPCDRDRGLSVLRTDGELNRTDFVRRMAEVSQEERIQAISEKRKKQTEIENKRRQLDDDRRQLQHLKSKALRERWLLDGAPEEDETLVRLQEDEVKTKLLEQVILRLEQEIEELETGAPADQGVVIENGENGVVQGQSPRKDAPAGIEAKLLGPSPDQASADNPVTLVFMGYKTVEEEAESRVGLGTEGADGNVKAEFVVIEDGEGKAAAAAAAEGAMDEQAPHNGSMAEKEKANGGGGGGGGGEKEGEKEKKQSCKCCTVIVVAQTLSRIQN</sequence>
<evidence type="ECO:0000256" key="12">
    <source>
        <dbReference type="ARBA" id="ARBA00023054"/>
    </source>
</evidence>
<dbReference type="PANTHER" id="PTHR10498">
    <property type="entry name" value="PARALEMMIN-RELATED"/>
    <property type="match status" value="1"/>
</dbReference>
<feature type="region of interest" description="Disordered" evidence="24">
    <location>
        <begin position="332"/>
        <end position="376"/>
    </location>
</feature>
<name>A0AA47N7A9_MERPO</name>
<feature type="compositionally biased region" description="Pro residues" evidence="24">
    <location>
        <begin position="83"/>
        <end position="95"/>
    </location>
</feature>
<comment type="subcellular location">
    <subcellularLocation>
        <location evidence="18">Apicolateral cell membrane</location>
        <topology evidence="18">Lipid-anchor</topology>
    </subcellularLocation>
    <subcellularLocation>
        <location evidence="19">Basolateral cell membrane</location>
        <topology evidence="19">Lipid-anchor</topology>
    </subcellularLocation>
    <subcellularLocation>
        <location evidence="2">Cell membrane</location>
        <topology evidence="2">Lipid-anchor</topology>
        <orientation evidence="2">Cytoplasmic side</orientation>
    </subcellularLocation>
    <subcellularLocation>
        <location evidence="3">Cell projection</location>
        <location evidence="3">Axon</location>
    </subcellularLocation>
    <subcellularLocation>
        <location evidence="1">Cell projection</location>
        <location evidence="1">Dendrite</location>
    </subcellularLocation>
    <subcellularLocation>
        <location evidence="5">Cell projection</location>
        <location evidence="5">Dendritic spine</location>
    </subcellularLocation>
    <subcellularLocation>
        <location evidence="4">Cell projection</location>
        <location evidence="4">Filopodium membrane</location>
        <topology evidence="4">Lipid-anchor</topology>
    </subcellularLocation>
</comment>
<dbReference type="GO" id="GO:0008360">
    <property type="term" value="P:regulation of cell shape"/>
    <property type="evidence" value="ECO:0007669"/>
    <property type="project" value="UniProtKB-KW"/>
</dbReference>
<keyword evidence="17" id="KW-0636">Prenylation</keyword>
<evidence type="ECO:0000256" key="7">
    <source>
        <dbReference type="ARBA" id="ARBA00022475"/>
    </source>
</evidence>
<evidence type="ECO:0000256" key="16">
    <source>
        <dbReference type="ARBA" id="ARBA00023288"/>
    </source>
</evidence>
<protein>
    <recommendedName>
        <fullName evidence="21">Paralemmin-1</fullName>
    </recommendedName>
    <alternativeName>
        <fullName evidence="22">Paralemmin</fullName>
    </alternativeName>
</protein>
<accession>A0AA47N7A9</accession>
<evidence type="ECO:0000256" key="22">
    <source>
        <dbReference type="ARBA" id="ARBA00041963"/>
    </source>
</evidence>
<evidence type="ECO:0000256" key="9">
    <source>
        <dbReference type="ARBA" id="ARBA00022553"/>
    </source>
</evidence>
<evidence type="ECO:0000256" key="10">
    <source>
        <dbReference type="ARBA" id="ARBA00022960"/>
    </source>
</evidence>
<dbReference type="GO" id="GO:0030424">
    <property type="term" value="C:axon"/>
    <property type="evidence" value="ECO:0007669"/>
    <property type="project" value="UniProtKB-SubCell"/>
</dbReference>
<feature type="coiled-coil region" evidence="23">
    <location>
        <begin position="160"/>
        <end position="238"/>
    </location>
</feature>
<keyword evidence="10" id="KW-0133">Cell shape</keyword>
<evidence type="ECO:0000256" key="18">
    <source>
        <dbReference type="ARBA" id="ARBA00037796"/>
    </source>
</evidence>
<evidence type="ECO:0000256" key="8">
    <source>
        <dbReference type="ARBA" id="ARBA00022481"/>
    </source>
</evidence>
<evidence type="ECO:0000256" key="23">
    <source>
        <dbReference type="SAM" id="Coils"/>
    </source>
</evidence>
<keyword evidence="14" id="KW-0564">Palmitate</keyword>
<evidence type="ECO:0000256" key="1">
    <source>
        <dbReference type="ARBA" id="ARBA00004279"/>
    </source>
</evidence>
<keyword evidence="26" id="KW-1185">Reference proteome</keyword>
<evidence type="ECO:0000256" key="4">
    <source>
        <dbReference type="ARBA" id="ARBA00004527"/>
    </source>
</evidence>
<dbReference type="GO" id="GO:0043197">
    <property type="term" value="C:dendritic spine"/>
    <property type="evidence" value="ECO:0007669"/>
    <property type="project" value="UniProtKB-SubCell"/>
</dbReference>
<comment type="caution">
    <text evidence="25">The sequence shown here is derived from an EMBL/GenBank/DDBJ whole genome shotgun (WGS) entry which is preliminary data.</text>
</comment>
<evidence type="ECO:0000256" key="17">
    <source>
        <dbReference type="ARBA" id="ARBA00023289"/>
    </source>
</evidence>
<keyword evidence="9" id="KW-0597">Phosphoprotein</keyword>
<keyword evidence="16" id="KW-0449">Lipoprotein</keyword>
<feature type="region of interest" description="Disordered" evidence="24">
    <location>
        <begin position="1"/>
        <end position="23"/>
    </location>
</feature>
<evidence type="ECO:0000256" key="2">
    <source>
        <dbReference type="ARBA" id="ARBA00004342"/>
    </source>
</evidence>
<evidence type="ECO:0000256" key="5">
    <source>
        <dbReference type="ARBA" id="ARBA00004552"/>
    </source>
</evidence>
<evidence type="ECO:0000256" key="20">
    <source>
        <dbReference type="ARBA" id="ARBA00038823"/>
    </source>
</evidence>
<comment type="similarity">
    <text evidence="6">Belongs to the paralemmin family.</text>
</comment>
<organism evidence="25 26">
    <name type="scientific">Merluccius polli</name>
    <name type="common">Benguela hake</name>
    <name type="synonym">Merluccius cadenati</name>
    <dbReference type="NCBI Taxonomy" id="89951"/>
    <lineage>
        <taxon>Eukaryota</taxon>
        <taxon>Metazoa</taxon>
        <taxon>Chordata</taxon>
        <taxon>Craniata</taxon>
        <taxon>Vertebrata</taxon>
        <taxon>Euteleostomi</taxon>
        <taxon>Actinopterygii</taxon>
        <taxon>Neopterygii</taxon>
        <taxon>Teleostei</taxon>
        <taxon>Neoteleostei</taxon>
        <taxon>Acanthomorphata</taxon>
        <taxon>Zeiogadaria</taxon>
        <taxon>Gadariae</taxon>
        <taxon>Gadiformes</taxon>
        <taxon>Gadoidei</taxon>
        <taxon>Merlucciidae</taxon>
        <taxon>Merluccius</taxon>
    </lineage>
</organism>
<evidence type="ECO:0000256" key="15">
    <source>
        <dbReference type="ARBA" id="ARBA00023273"/>
    </source>
</evidence>
<dbReference type="AlphaFoldDB" id="A0AA47N7A9"/>
<dbReference type="GO" id="GO:0031527">
    <property type="term" value="C:filopodium membrane"/>
    <property type="evidence" value="ECO:0007669"/>
    <property type="project" value="UniProtKB-SubCell"/>
</dbReference>
<dbReference type="InterPro" id="IPR004965">
    <property type="entry name" value="Paralemmin"/>
</dbReference>
<evidence type="ECO:0000256" key="11">
    <source>
        <dbReference type="ARBA" id="ARBA00023018"/>
    </source>
</evidence>
<evidence type="ECO:0000313" key="26">
    <source>
        <dbReference type="Proteomes" id="UP001174136"/>
    </source>
</evidence>
<gene>
    <name evidence="25" type="primary">PALM_2</name>
    <name evidence="25" type="ORF">N1851_004636</name>
</gene>
<dbReference type="EMBL" id="JAOPHQ010000689">
    <property type="protein sequence ID" value="KAK0153584.1"/>
    <property type="molecule type" value="Genomic_DNA"/>
</dbReference>
<evidence type="ECO:0000256" key="19">
    <source>
        <dbReference type="ARBA" id="ARBA00037871"/>
    </source>
</evidence>
<feature type="region of interest" description="Disordered" evidence="24">
    <location>
        <begin position="253"/>
        <end position="283"/>
    </location>
</feature>
<keyword evidence="15" id="KW-0966">Cell projection</keyword>
<dbReference type="Pfam" id="PF03285">
    <property type="entry name" value="Paralemmin"/>
    <property type="match status" value="2"/>
</dbReference>
<dbReference type="GO" id="GO:0016327">
    <property type="term" value="C:apicolateral plasma membrane"/>
    <property type="evidence" value="ECO:0007669"/>
    <property type="project" value="UniProtKB-SubCell"/>
</dbReference>
<reference evidence="25" key="1">
    <citation type="journal article" date="2023" name="Front. Mar. Sci.">
        <title>A new Merluccius polli reference genome to investigate the effects of global change in West African waters.</title>
        <authorList>
            <person name="Mateo J.L."/>
            <person name="Blanco-Fernandez C."/>
            <person name="Garcia-Vazquez E."/>
            <person name="Machado-Schiaffino G."/>
        </authorList>
    </citation>
    <scope>NUCLEOTIDE SEQUENCE</scope>
    <source>
        <strain evidence="25">C29</strain>
        <tissue evidence="25">Fin</tissue>
    </source>
</reference>
<feature type="compositionally biased region" description="Basic and acidic residues" evidence="24">
    <location>
        <begin position="14"/>
        <end position="23"/>
    </location>
</feature>
<dbReference type="GO" id="GO:0016323">
    <property type="term" value="C:basolateral plasma membrane"/>
    <property type="evidence" value="ECO:0007669"/>
    <property type="project" value="UniProtKB-SubCell"/>
</dbReference>
<keyword evidence="13" id="KW-0472">Membrane</keyword>
<evidence type="ECO:0000256" key="21">
    <source>
        <dbReference type="ARBA" id="ARBA00040790"/>
    </source>
</evidence>
<keyword evidence="12 23" id="KW-0175">Coiled coil</keyword>
<evidence type="ECO:0000256" key="3">
    <source>
        <dbReference type="ARBA" id="ARBA00004489"/>
    </source>
</evidence>
<keyword evidence="7" id="KW-1003">Cell membrane</keyword>
<evidence type="ECO:0000256" key="13">
    <source>
        <dbReference type="ARBA" id="ARBA00023136"/>
    </source>
</evidence>
<keyword evidence="8" id="KW-0488">Methylation</keyword>
<dbReference type="PANTHER" id="PTHR10498:SF6">
    <property type="entry name" value="PARALEMMIN-1"/>
    <property type="match status" value="1"/>
</dbReference>
<proteinExistence type="inferred from homology"/>
<evidence type="ECO:0000256" key="24">
    <source>
        <dbReference type="SAM" id="MobiDB-lite"/>
    </source>
</evidence>
<feature type="compositionally biased region" description="Low complexity" evidence="24">
    <location>
        <begin position="96"/>
        <end position="106"/>
    </location>
</feature>
<evidence type="ECO:0000313" key="25">
    <source>
        <dbReference type="EMBL" id="KAK0153584.1"/>
    </source>
</evidence>
<dbReference type="Proteomes" id="UP001174136">
    <property type="component" value="Unassembled WGS sequence"/>
</dbReference>
<feature type="region of interest" description="Disordered" evidence="24">
    <location>
        <begin position="65"/>
        <end position="131"/>
    </location>
</feature>